<reference evidence="1 2" key="1">
    <citation type="submission" date="2020-08" db="EMBL/GenBank/DDBJ databases">
        <authorList>
            <person name="Newling K."/>
            <person name="Davey J."/>
            <person name="Forrester S."/>
        </authorList>
    </citation>
    <scope>NUCLEOTIDE SEQUENCE [LARGE SCALE GENOMIC DNA]</scope>
    <source>
        <strain evidence="2">Crithidia deanei Carvalho (ATCC PRA-265)</strain>
    </source>
</reference>
<proteinExistence type="predicted"/>
<dbReference type="SUPFAM" id="SSF53187">
    <property type="entry name" value="Zn-dependent exopeptidases"/>
    <property type="match status" value="1"/>
</dbReference>
<dbReference type="VEuPathDB" id="TriTrypDB:ADEAN_000118800"/>
<accession>A0A7G2C2J3</accession>
<sequence length="110" mass="12471">MKEEFSEATVTFDRDTHYPSFEATENEFHKEVRRLCNHHKVLRLGVGCEAGYFGGVLKIPTLVCGPGCEKNIHVEDEFIDRCKMDQCVGFLKDITKFVCTGNYYKAAGSL</sequence>
<protein>
    <submittedName>
        <fullName evidence="1">Uncharacterized protein</fullName>
    </submittedName>
</protein>
<dbReference type="Gene3D" id="3.40.630.10">
    <property type="entry name" value="Zn peptidases"/>
    <property type="match status" value="1"/>
</dbReference>
<dbReference type="EMBL" id="LR877146">
    <property type="protein sequence ID" value="CAD2213745.1"/>
    <property type="molecule type" value="Genomic_DNA"/>
</dbReference>
<evidence type="ECO:0000313" key="2">
    <source>
        <dbReference type="Proteomes" id="UP000515908"/>
    </source>
</evidence>
<evidence type="ECO:0000313" key="1">
    <source>
        <dbReference type="EMBL" id="CAD2213745.1"/>
    </source>
</evidence>
<name>A0A7G2C2J3_9TRYP</name>
<dbReference type="AlphaFoldDB" id="A0A7G2C2J3"/>
<organism evidence="1 2">
    <name type="scientific">Angomonas deanei</name>
    <dbReference type="NCBI Taxonomy" id="59799"/>
    <lineage>
        <taxon>Eukaryota</taxon>
        <taxon>Discoba</taxon>
        <taxon>Euglenozoa</taxon>
        <taxon>Kinetoplastea</taxon>
        <taxon>Metakinetoplastina</taxon>
        <taxon>Trypanosomatida</taxon>
        <taxon>Trypanosomatidae</taxon>
        <taxon>Strigomonadinae</taxon>
        <taxon>Angomonas</taxon>
    </lineage>
</organism>
<keyword evidence="2" id="KW-1185">Reference proteome</keyword>
<gene>
    <name evidence="1" type="ORF">ADEAN_000118800</name>
</gene>
<dbReference type="Proteomes" id="UP000515908">
    <property type="component" value="Chromosome 02"/>
</dbReference>